<evidence type="ECO:0000256" key="5">
    <source>
        <dbReference type="SAM" id="SignalP"/>
    </source>
</evidence>
<dbReference type="SUPFAM" id="SSF53822">
    <property type="entry name" value="Periplasmic binding protein-like I"/>
    <property type="match status" value="1"/>
</dbReference>
<dbReference type="Gene3D" id="3.40.50.2300">
    <property type="match status" value="2"/>
</dbReference>
<dbReference type="AlphaFoldDB" id="A0A7X4GWC6"/>
<dbReference type="PANTHER" id="PTHR47151">
    <property type="entry name" value="LEU/ILE/VAL-BINDING ABC TRANSPORTER SUBUNIT"/>
    <property type="match status" value="1"/>
</dbReference>
<dbReference type="InterPro" id="IPR028081">
    <property type="entry name" value="Leu-bd"/>
</dbReference>
<evidence type="ECO:0000256" key="1">
    <source>
        <dbReference type="ARBA" id="ARBA00010062"/>
    </source>
</evidence>
<dbReference type="InterPro" id="IPR028082">
    <property type="entry name" value="Peripla_BP_I"/>
</dbReference>
<feature type="chain" id="PRO_5031482918" evidence="5">
    <location>
        <begin position="23"/>
        <end position="380"/>
    </location>
</feature>
<dbReference type="Proteomes" id="UP000450012">
    <property type="component" value="Unassembled WGS sequence"/>
</dbReference>
<keyword evidence="3 5" id="KW-0732">Signal</keyword>
<dbReference type="RefSeq" id="WP_161016794.1">
    <property type="nucleotide sequence ID" value="NZ_WWCK01000008.1"/>
</dbReference>
<feature type="signal peptide" evidence="5">
    <location>
        <begin position="1"/>
        <end position="22"/>
    </location>
</feature>
<evidence type="ECO:0000256" key="2">
    <source>
        <dbReference type="ARBA" id="ARBA00022448"/>
    </source>
</evidence>
<dbReference type="InterPro" id="IPR000709">
    <property type="entry name" value="Leu_Ile_Val-bd"/>
</dbReference>
<organism evidence="7 8">
    <name type="scientific">Duganella rivi</name>
    <dbReference type="NCBI Taxonomy" id="2666083"/>
    <lineage>
        <taxon>Bacteria</taxon>
        <taxon>Pseudomonadati</taxon>
        <taxon>Pseudomonadota</taxon>
        <taxon>Betaproteobacteria</taxon>
        <taxon>Burkholderiales</taxon>
        <taxon>Oxalobacteraceae</taxon>
        <taxon>Telluria group</taxon>
        <taxon>Duganella</taxon>
    </lineage>
</organism>
<keyword evidence="8" id="KW-1185">Reference proteome</keyword>
<evidence type="ECO:0000313" key="8">
    <source>
        <dbReference type="Proteomes" id="UP000450012"/>
    </source>
</evidence>
<comment type="caution">
    <text evidence="7">The sequence shown here is derived from an EMBL/GenBank/DDBJ whole genome shotgun (WGS) entry which is preliminary data.</text>
</comment>
<dbReference type="PRINTS" id="PR00337">
    <property type="entry name" value="LEUILEVALBP"/>
</dbReference>
<dbReference type="PANTHER" id="PTHR47151:SF2">
    <property type="entry name" value="AMINO ACID BINDING PROTEIN"/>
    <property type="match status" value="1"/>
</dbReference>
<proteinExistence type="inferred from homology"/>
<dbReference type="EMBL" id="WWCK01000008">
    <property type="protein sequence ID" value="MYM70309.1"/>
    <property type="molecule type" value="Genomic_DNA"/>
</dbReference>
<name>A0A7X4GWC6_9BURK</name>
<sequence length="380" mass="39750">MTPAQRLLPLLTVLAWSGAAAAQEVVKIGVAGPLSGEIAHLGKAMENGVALAIEDLNAKGVTIGGKKVLFKMQSEDDAADPKQGTAVAQKLVDARVAAVIGHANSGTTVPASRIYNAAGIPQISPSATTPAYTKQKFAGAMRVVANDNMLGSSLGRYAVEQLGARRIAIIDDRSAYGQGVADEFVKSAQARVPGMKMLAREFTTPKATDFSTILTSIRARKPDLIFFGGMDATAGGILRQMKALGIEVRLMGGDGICTEALPALAGEGMRDGAVFCAEAGGVDAAHEKAVNDFIARFHAKFHSDIQTYAPYAYDATMAVAAAMRAAGSYDPAKYLPALRQIQYPGLTGIIQFDSNGDIRDGAMTVSTYKGGKKAKLAVLR</sequence>
<feature type="domain" description="Leucine-binding protein" evidence="6">
    <location>
        <begin position="26"/>
        <end position="371"/>
    </location>
</feature>
<evidence type="ECO:0000256" key="4">
    <source>
        <dbReference type="ARBA" id="ARBA00022970"/>
    </source>
</evidence>
<reference evidence="7 8" key="1">
    <citation type="submission" date="2019-12" db="EMBL/GenBank/DDBJ databases">
        <title>Novel species isolated from a subtropical stream in China.</title>
        <authorList>
            <person name="Lu H."/>
        </authorList>
    </citation>
    <scope>NUCLEOTIDE SEQUENCE [LARGE SCALE GENOMIC DNA]</scope>
    <source>
        <strain evidence="7 8">FT55W</strain>
    </source>
</reference>
<evidence type="ECO:0000256" key="3">
    <source>
        <dbReference type="ARBA" id="ARBA00022729"/>
    </source>
</evidence>
<evidence type="ECO:0000259" key="6">
    <source>
        <dbReference type="Pfam" id="PF13458"/>
    </source>
</evidence>
<gene>
    <name evidence="7" type="ORF">GTP45_26390</name>
</gene>
<accession>A0A7X4GWC6</accession>
<protein>
    <submittedName>
        <fullName evidence="7">ABC transporter substrate-binding protein</fullName>
    </submittedName>
</protein>
<keyword evidence="4" id="KW-0029">Amino-acid transport</keyword>
<dbReference type="Pfam" id="PF13458">
    <property type="entry name" value="Peripla_BP_6"/>
    <property type="match status" value="1"/>
</dbReference>
<keyword evidence="2" id="KW-0813">Transport</keyword>
<dbReference type="CDD" id="cd06342">
    <property type="entry name" value="PBP1_ABC_LIVBP-like"/>
    <property type="match status" value="1"/>
</dbReference>
<dbReference type="GO" id="GO:0006865">
    <property type="term" value="P:amino acid transport"/>
    <property type="evidence" value="ECO:0007669"/>
    <property type="project" value="UniProtKB-KW"/>
</dbReference>
<evidence type="ECO:0000313" key="7">
    <source>
        <dbReference type="EMBL" id="MYM70309.1"/>
    </source>
</evidence>
<comment type="similarity">
    <text evidence="1">Belongs to the leucine-binding protein family.</text>
</comment>